<dbReference type="Gene3D" id="3.30.40.10">
    <property type="entry name" value="Zinc/RING finger domain, C3HC4 (zinc finger)"/>
    <property type="match status" value="1"/>
</dbReference>
<protein>
    <submittedName>
        <fullName evidence="2">Uncharacterized protein</fullName>
    </submittedName>
</protein>
<comment type="caution">
    <text evidence="2">The sequence shown here is derived from an EMBL/GenBank/DDBJ whole genome shotgun (WGS) entry which is preliminary data.</text>
</comment>
<name>A0A9P6T909_9BASI</name>
<feature type="region of interest" description="Disordered" evidence="1">
    <location>
        <begin position="1"/>
        <end position="33"/>
    </location>
</feature>
<dbReference type="AlphaFoldDB" id="A0A9P6T909"/>
<gene>
    <name evidence="2" type="ORF">CROQUDRAFT_672789</name>
</gene>
<organism evidence="2 3">
    <name type="scientific">Cronartium quercuum f. sp. fusiforme G11</name>
    <dbReference type="NCBI Taxonomy" id="708437"/>
    <lineage>
        <taxon>Eukaryota</taxon>
        <taxon>Fungi</taxon>
        <taxon>Dikarya</taxon>
        <taxon>Basidiomycota</taxon>
        <taxon>Pucciniomycotina</taxon>
        <taxon>Pucciniomycetes</taxon>
        <taxon>Pucciniales</taxon>
        <taxon>Coleosporiaceae</taxon>
        <taxon>Cronartium</taxon>
    </lineage>
</organism>
<dbReference type="InterPro" id="IPR013083">
    <property type="entry name" value="Znf_RING/FYVE/PHD"/>
</dbReference>
<dbReference type="OrthoDB" id="2507715at2759"/>
<feature type="compositionally biased region" description="Basic residues" evidence="1">
    <location>
        <begin position="14"/>
        <end position="29"/>
    </location>
</feature>
<reference evidence="2" key="1">
    <citation type="submission" date="2013-11" db="EMBL/GenBank/DDBJ databases">
        <title>Genome sequence of the fusiform rust pathogen reveals effectors for host alternation and coevolution with pine.</title>
        <authorList>
            <consortium name="DOE Joint Genome Institute"/>
            <person name="Smith K."/>
            <person name="Pendleton A."/>
            <person name="Kubisiak T."/>
            <person name="Anderson C."/>
            <person name="Salamov A."/>
            <person name="Aerts A."/>
            <person name="Riley R."/>
            <person name="Clum A."/>
            <person name="Lindquist E."/>
            <person name="Ence D."/>
            <person name="Campbell M."/>
            <person name="Kronenberg Z."/>
            <person name="Feau N."/>
            <person name="Dhillon B."/>
            <person name="Hamelin R."/>
            <person name="Burleigh J."/>
            <person name="Smith J."/>
            <person name="Yandell M."/>
            <person name="Nelson C."/>
            <person name="Grigoriev I."/>
            <person name="Davis J."/>
        </authorList>
    </citation>
    <scope>NUCLEOTIDE SEQUENCE</scope>
    <source>
        <strain evidence="2">G11</strain>
    </source>
</reference>
<evidence type="ECO:0000313" key="3">
    <source>
        <dbReference type="Proteomes" id="UP000886653"/>
    </source>
</evidence>
<dbReference type="EMBL" id="MU167312">
    <property type="protein sequence ID" value="KAG0143692.1"/>
    <property type="molecule type" value="Genomic_DNA"/>
</dbReference>
<accession>A0A9P6T909</accession>
<evidence type="ECO:0000313" key="2">
    <source>
        <dbReference type="EMBL" id="KAG0143692.1"/>
    </source>
</evidence>
<proteinExistence type="predicted"/>
<keyword evidence="3" id="KW-1185">Reference proteome</keyword>
<dbReference type="Proteomes" id="UP000886653">
    <property type="component" value="Unassembled WGS sequence"/>
</dbReference>
<sequence length="112" mass="12961">MPSKRPSEEPTSPPRKRLGIKTSNKRQRTKNAQERLIPEIKIGDEEEDQKPEILINLHFKKLEEELNATKLKLSEFQKINQSQDELLESLKTSLRCNICLETLDSPYTLLCG</sequence>
<evidence type="ECO:0000256" key="1">
    <source>
        <dbReference type="SAM" id="MobiDB-lite"/>
    </source>
</evidence>